<organism evidence="3 4">
    <name type="scientific">Roseobacter insulae</name>
    <dbReference type="NCBI Taxonomy" id="2859783"/>
    <lineage>
        <taxon>Bacteria</taxon>
        <taxon>Pseudomonadati</taxon>
        <taxon>Pseudomonadota</taxon>
        <taxon>Alphaproteobacteria</taxon>
        <taxon>Rhodobacterales</taxon>
        <taxon>Roseobacteraceae</taxon>
        <taxon>Roseobacter</taxon>
    </lineage>
</organism>
<evidence type="ECO:0000259" key="2">
    <source>
        <dbReference type="Pfam" id="PF10074"/>
    </source>
</evidence>
<dbReference type="Pfam" id="PF10074">
    <property type="entry name" value="RovC_DNA-bd"/>
    <property type="match status" value="1"/>
</dbReference>
<proteinExistence type="predicted"/>
<gene>
    <name evidence="3" type="ORF">KX928_01255</name>
</gene>
<reference evidence="3" key="1">
    <citation type="submission" date="2021-07" db="EMBL/GenBank/DDBJ databases">
        <title>Roseobacter insulae sp. nov., isolated from a tidal flat.</title>
        <authorList>
            <person name="Park S."/>
            <person name="Yoon J.-H."/>
        </authorList>
    </citation>
    <scope>NUCLEOTIDE SEQUENCE</scope>
    <source>
        <strain evidence="3">YSTF-M11</strain>
    </source>
</reference>
<dbReference type="AlphaFoldDB" id="A0A9X1K0F2"/>
<evidence type="ECO:0000256" key="1">
    <source>
        <dbReference type="SAM" id="MobiDB-lite"/>
    </source>
</evidence>
<feature type="domain" description="T6SS Transcription factor RovC-like DNA binding" evidence="2">
    <location>
        <begin position="33"/>
        <end position="109"/>
    </location>
</feature>
<feature type="compositionally biased region" description="Basic and acidic residues" evidence="1">
    <location>
        <begin position="20"/>
        <end position="29"/>
    </location>
</feature>
<evidence type="ECO:0000313" key="4">
    <source>
        <dbReference type="Proteomes" id="UP001138661"/>
    </source>
</evidence>
<dbReference type="EMBL" id="JAHXDN010000001">
    <property type="protein sequence ID" value="MBW4706408.1"/>
    <property type="molecule type" value="Genomic_DNA"/>
</dbReference>
<dbReference type="InterPro" id="IPR018754">
    <property type="entry name" value="RovC-like_DNA-bd"/>
</dbReference>
<keyword evidence="4" id="KW-1185">Reference proteome</keyword>
<protein>
    <submittedName>
        <fullName evidence="3">DUF2285 domain-containing protein</fullName>
    </submittedName>
</protein>
<name>A0A9X1K0F2_9RHOB</name>
<sequence length="113" mass="12580">MVASIGYNKALTSDTGTRLRGKEVTKKNANDFADTPPSGSSVTDYDRQHLMLYARLLDAEADGAPLGEIVRILFGIDASNDPERARRLHDGHLRRAHWMTENGYRDLLHSQAT</sequence>
<feature type="region of interest" description="Disordered" evidence="1">
    <location>
        <begin position="14"/>
        <end position="42"/>
    </location>
</feature>
<dbReference type="Proteomes" id="UP001138661">
    <property type="component" value="Unassembled WGS sequence"/>
</dbReference>
<evidence type="ECO:0000313" key="3">
    <source>
        <dbReference type="EMBL" id="MBW4706408.1"/>
    </source>
</evidence>
<comment type="caution">
    <text evidence="3">The sequence shown here is derived from an EMBL/GenBank/DDBJ whole genome shotgun (WGS) entry which is preliminary data.</text>
</comment>
<accession>A0A9X1K0F2</accession>